<evidence type="ECO:0000313" key="2">
    <source>
        <dbReference type="Proteomes" id="UP000236370"/>
    </source>
</evidence>
<proteinExistence type="predicted"/>
<protein>
    <submittedName>
        <fullName evidence="1">mTERF4 isoform 9</fullName>
    </submittedName>
</protein>
<accession>A0A2J8IUU8</accession>
<reference evidence="1 2" key="1">
    <citation type="submission" date="2017-12" db="EMBL/GenBank/DDBJ databases">
        <title>High-resolution comparative analysis of great ape genomes.</title>
        <authorList>
            <person name="Pollen A."/>
            <person name="Hastie A."/>
            <person name="Hormozdiari F."/>
            <person name="Dougherty M."/>
            <person name="Liu R."/>
            <person name="Chaisson M."/>
            <person name="Hoppe E."/>
            <person name="Hill C."/>
            <person name="Pang A."/>
            <person name="Hillier L."/>
            <person name="Baker C."/>
            <person name="Armstrong J."/>
            <person name="Shendure J."/>
            <person name="Paten B."/>
            <person name="Wilson R."/>
            <person name="Chao H."/>
            <person name="Schneider V."/>
            <person name="Ventura M."/>
            <person name="Kronenberg Z."/>
            <person name="Murali S."/>
            <person name="Gordon D."/>
            <person name="Cantsilieris S."/>
            <person name="Munson K."/>
            <person name="Nelson B."/>
            <person name="Raja A."/>
            <person name="Underwood J."/>
            <person name="Diekhans M."/>
            <person name="Fiddes I."/>
            <person name="Haussler D."/>
            <person name="Eichler E."/>
        </authorList>
    </citation>
    <scope>NUCLEOTIDE SEQUENCE [LARGE SCALE GENOMIC DNA]</scope>
    <source>
        <strain evidence="1">Yerkes chimp pedigree #C0471</strain>
    </source>
</reference>
<sequence>SSLVTPSTSPQLSQMAVAVLCQWKEFLLRGGAGECTPSTYKKKLAIKWPQAGPSGGFQKKASLSQEVAAPCVLLGHDVEMEEGDMDNPAPVTNLLLCNCQSCAFQLR</sequence>
<organism evidence="1 2">
    <name type="scientific">Pan troglodytes</name>
    <name type="common">Chimpanzee</name>
    <dbReference type="NCBI Taxonomy" id="9598"/>
    <lineage>
        <taxon>Eukaryota</taxon>
        <taxon>Metazoa</taxon>
        <taxon>Chordata</taxon>
        <taxon>Craniata</taxon>
        <taxon>Vertebrata</taxon>
        <taxon>Euteleostomi</taxon>
        <taxon>Mammalia</taxon>
        <taxon>Eutheria</taxon>
        <taxon>Euarchontoglires</taxon>
        <taxon>Primates</taxon>
        <taxon>Haplorrhini</taxon>
        <taxon>Catarrhini</taxon>
        <taxon>Hominidae</taxon>
        <taxon>Pan</taxon>
    </lineage>
</organism>
<feature type="non-terminal residue" evidence="1">
    <location>
        <position position="1"/>
    </location>
</feature>
<name>A0A2J8IUU8_PANTR</name>
<dbReference type="Proteomes" id="UP000236370">
    <property type="component" value="Unassembled WGS sequence"/>
</dbReference>
<gene>
    <name evidence="1" type="ORF">CK820_G0052931</name>
</gene>
<comment type="caution">
    <text evidence="1">The sequence shown here is derived from an EMBL/GenBank/DDBJ whole genome shotgun (WGS) entry which is preliminary data.</text>
</comment>
<dbReference type="AlphaFoldDB" id="A0A2J8IUU8"/>
<dbReference type="EMBL" id="NBAG03000580">
    <property type="protein sequence ID" value="PNI14277.1"/>
    <property type="molecule type" value="Genomic_DNA"/>
</dbReference>
<evidence type="ECO:0000313" key="1">
    <source>
        <dbReference type="EMBL" id="PNI14277.1"/>
    </source>
</evidence>